<accession>A0A0E9S8Z8</accession>
<organism evidence="1">
    <name type="scientific">Anguilla anguilla</name>
    <name type="common">European freshwater eel</name>
    <name type="synonym">Muraena anguilla</name>
    <dbReference type="NCBI Taxonomy" id="7936"/>
    <lineage>
        <taxon>Eukaryota</taxon>
        <taxon>Metazoa</taxon>
        <taxon>Chordata</taxon>
        <taxon>Craniata</taxon>
        <taxon>Vertebrata</taxon>
        <taxon>Euteleostomi</taxon>
        <taxon>Actinopterygii</taxon>
        <taxon>Neopterygii</taxon>
        <taxon>Teleostei</taxon>
        <taxon>Anguilliformes</taxon>
        <taxon>Anguillidae</taxon>
        <taxon>Anguilla</taxon>
    </lineage>
</organism>
<reference evidence="1" key="1">
    <citation type="submission" date="2014-11" db="EMBL/GenBank/DDBJ databases">
        <authorList>
            <person name="Amaro Gonzalez C."/>
        </authorList>
    </citation>
    <scope>NUCLEOTIDE SEQUENCE</scope>
</reference>
<protein>
    <submittedName>
        <fullName evidence="1">Uncharacterized protein</fullName>
    </submittedName>
</protein>
<reference evidence="1" key="2">
    <citation type="journal article" date="2015" name="Fish Shellfish Immunol.">
        <title>Early steps in the European eel (Anguilla anguilla)-Vibrio vulnificus interaction in the gills: Role of the RtxA13 toxin.</title>
        <authorList>
            <person name="Callol A."/>
            <person name="Pajuelo D."/>
            <person name="Ebbesson L."/>
            <person name="Teles M."/>
            <person name="MacKenzie S."/>
            <person name="Amaro C."/>
        </authorList>
    </citation>
    <scope>NUCLEOTIDE SEQUENCE</scope>
</reference>
<evidence type="ECO:0000313" key="1">
    <source>
        <dbReference type="EMBL" id="JAH37003.1"/>
    </source>
</evidence>
<name>A0A0E9S8Z8_ANGAN</name>
<sequence>MQVFGRECNSLFT</sequence>
<proteinExistence type="predicted"/>
<dbReference type="EMBL" id="GBXM01071574">
    <property type="protein sequence ID" value="JAH37003.1"/>
    <property type="molecule type" value="Transcribed_RNA"/>
</dbReference>